<dbReference type="Gene3D" id="3.40.50.2300">
    <property type="match status" value="1"/>
</dbReference>
<dbReference type="KEGG" id="tbn:TBH_C2788"/>
<protein>
    <submittedName>
        <fullName evidence="12">Two-component system OmpR family response regulator</fullName>
    </submittedName>
</protein>
<evidence type="ECO:0000313" key="13">
    <source>
        <dbReference type="Proteomes" id="UP000031631"/>
    </source>
</evidence>
<dbReference type="GO" id="GO:0005829">
    <property type="term" value="C:cytosol"/>
    <property type="evidence" value="ECO:0007669"/>
    <property type="project" value="TreeGrafter"/>
</dbReference>
<evidence type="ECO:0000256" key="1">
    <source>
        <dbReference type="ARBA" id="ARBA00004496"/>
    </source>
</evidence>
<evidence type="ECO:0000313" key="12">
    <source>
        <dbReference type="EMBL" id="BAO45689.1"/>
    </source>
</evidence>
<comment type="subcellular location">
    <subcellularLocation>
        <location evidence="1">Cytoplasm</location>
    </subcellularLocation>
</comment>
<dbReference type="GO" id="GO:0000156">
    <property type="term" value="F:phosphorelay response regulator activity"/>
    <property type="evidence" value="ECO:0007669"/>
    <property type="project" value="TreeGrafter"/>
</dbReference>
<feature type="DNA-binding region" description="OmpR/PhoB-type" evidence="9">
    <location>
        <begin position="130"/>
        <end position="231"/>
    </location>
</feature>
<evidence type="ECO:0000256" key="9">
    <source>
        <dbReference type="PROSITE-ProRule" id="PRU01091"/>
    </source>
</evidence>
<organism evidence="12 13">
    <name type="scientific">Thiolapillus brandeum</name>
    <dbReference type="NCBI Taxonomy" id="1076588"/>
    <lineage>
        <taxon>Bacteria</taxon>
        <taxon>Pseudomonadati</taxon>
        <taxon>Pseudomonadota</taxon>
        <taxon>Gammaproteobacteria</taxon>
        <taxon>Chromatiales</taxon>
        <taxon>Sedimenticolaceae</taxon>
        <taxon>Thiolapillus</taxon>
    </lineage>
</organism>
<dbReference type="InterPro" id="IPR001789">
    <property type="entry name" value="Sig_transdc_resp-reg_receiver"/>
</dbReference>
<dbReference type="Gene3D" id="6.10.250.690">
    <property type="match status" value="1"/>
</dbReference>
<feature type="domain" description="Response regulatory" evidence="10">
    <location>
        <begin position="5"/>
        <end position="118"/>
    </location>
</feature>
<dbReference type="SUPFAM" id="SSF52172">
    <property type="entry name" value="CheY-like"/>
    <property type="match status" value="1"/>
</dbReference>
<dbReference type="PANTHER" id="PTHR48111">
    <property type="entry name" value="REGULATOR OF RPOS"/>
    <property type="match status" value="1"/>
</dbReference>
<keyword evidence="4" id="KW-0902">Two-component regulatory system</keyword>
<dbReference type="SMART" id="SM00448">
    <property type="entry name" value="REC"/>
    <property type="match status" value="1"/>
</dbReference>
<keyword evidence="7" id="KW-0804">Transcription</keyword>
<dbReference type="InterPro" id="IPR039420">
    <property type="entry name" value="WalR-like"/>
</dbReference>
<accession>A0A7U6GLF4</accession>
<evidence type="ECO:0000256" key="2">
    <source>
        <dbReference type="ARBA" id="ARBA00022490"/>
    </source>
</evidence>
<dbReference type="RefSeq" id="WP_041069658.1">
    <property type="nucleotide sequence ID" value="NZ_AP012273.1"/>
</dbReference>
<dbReference type="FunFam" id="3.40.50.2300:FF:000001">
    <property type="entry name" value="DNA-binding response regulator PhoB"/>
    <property type="match status" value="1"/>
</dbReference>
<dbReference type="PANTHER" id="PTHR48111:SF47">
    <property type="entry name" value="TRANSCRIPTIONAL REGULATORY PROTEIN RSTA"/>
    <property type="match status" value="1"/>
</dbReference>
<dbReference type="Pfam" id="PF00072">
    <property type="entry name" value="Response_reg"/>
    <property type="match status" value="1"/>
</dbReference>
<evidence type="ECO:0000259" key="11">
    <source>
        <dbReference type="PROSITE" id="PS51755"/>
    </source>
</evidence>
<keyword evidence="2" id="KW-0963">Cytoplasm</keyword>
<dbReference type="AlphaFoldDB" id="A0A7U6GLF4"/>
<evidence type="ECO:0000256" key="7">
    <source>
        <dbReference type="ARBA" id="ARBA00023163"/>
    </source>
</evidence>
<dbReference type="PROSITE" id="PS50110">
    <property type="entry name" value="RESPONSE_REGULATORY"/>
    <property type="match status" value="1"/>
</dbReference>
<dbReference type="Pfam" id="PF00486">
    <property type="entry name" value="Trans_reg_C"/>
    <property type="match status" value="1"/>
</dbReference>
<dbReference type="GO" id="GO:0006355">
    <property type="term" value="P:regulation of DNA-templated transcription"/>
    <property type="evidence" value="ECO:0007669"/>
    <property type="project" value="InterPro"/>
</dbReference>
<keyword evidence="3 8" id="KW-0597">Phosphoprotein</keyword>
<keyword evidence="5" id="KW-0805">Transcription regulation</keyword>
<gene>
    <name evidence="12" type="ORF">TBH_C2788</name>
</gene>
<dbReference type="EMBL" id="AP012273">
    <property type="protein sequence ID" value="BAO45689.1"/>
    <property type="molecule type" value="Genomic_DNA"/>
</dbReference>
<keyword evidence="13" id="KW-1185">Reference proteome</keyword>
<dbReference type="Gene3D" id="1.10.10.10">
    <property type="entry name" value="Winged helix-like DNA-binding domain superfamily/Winged helix DNA-binding domain"/>
    <property type="match status" value="1"/>
</dbReference>
<dbReference type="FunFam" id="1.10.10.10:FF:000099">
    <property type="entry name" value="Two-component system response regulator TorR"/>
    <property type="match status" value="1"/>
</dbReference>
<evidence type="ECO:0000256" key="4">
    <source>
        <dbReference type="ARBA" id="ARBA00023012"/>
    </source>
</evidence>
<dbReference type="SMART" id="SM00862">
    <property type="entry name" value="Trans_reg_C"/>
    <property type="match status" value="1"/>
</dbReference>
<dbReference type="OrthoDB" id="9802426at2"/>
<dbReference type="PROSITE" id="PS51755">
    <property type="entry name" value="OMPR_PHOB"/>
    <property type="match status" value="1"/>
</dbReference>
<dbReference type="GO" id="GO:0032993">
    <property type="term" value="C:protein-DNA complex"/>
    <property type="evidence" value="ECO:0007669"/>
    <property type="project" value="TreeGrafter"/>
</dbReference>
<dbReference type="CDD" id="cd00383">
    <property type="entry name" value="trans_reg_C"/>
    <property type="match status" value="1"/>
</dbReference>
<name>A0A7U6GLF4_9GAMM</name>
<evidence type="ECO:0000256" key="5">
    <source>
        <dbReference type="ARBA" id="ARBA00023015"/>
    </source>
</evidence>
<dbReference type="InterPro" id="IPR036388">
    <property type="entry name" value="WH-like_DNA-bd_sf"/>
</dbReference>
<feature type="domain" description="OmpR/PhoB-type" evidence="11">
    <location>
        <begin position="130"/>
        <end position="231"/>
    </location>
</feature>
<dbReference type="InterPro" id="IPR001867">
    <property type="entry name" value="OmpR/PhoB-type_DNA-bd"/>
</dbReference>
<dbReference type="GO" id="GO:0000976">
    <property type="term" value="F:transcription cis-regulatory region binding"/>
    <property type="evidence" value="ECO:0007669"/>
    <property type="project" value="TreeGrafter"/>
</dbReference>
<feature type="modified residue" description="4-aspartylphosphate" evidence="8">
    <location>
        <position position="54"/>
    </location>
</feature>
<reference evidence="12 13" key="1">
    <citation type="journal article" date="2014" name="PLoS ONE">
        <title>Physiological and genomic features of a novel sulfur-oxidizing gammaproteobacterium belonging to a previously uncultivated symbiotic lineage isolated from a hydrothermal vent.</title>
        <authorList>
            <person name="Nunoura T."/>
            <person name="Takaki Y."/>
            <person name="Kazama H."/>
            <person name="Kakuta J."/>
            <person name="Shimamura S."/>
            <person name="Makita H."/>
            <person name="Hirai M."/>
            <person name="Miyazaki M."/>
            <person name="Takai K."/>
        </authorList>
    </citation>
    <scope>NUCLEOTIDE SEQUENCE [LARGE SCALE GENOMIC DNA]</scope>
    <source>
        <strain evidence="12 13">Hiromi1</strain>
    </source>
</reference>
<evidence type="ECO:0000256" key="3">
    <source>
        <dbReference type="ARBA" id="ARBA00022553"/>
    </source>
</evidence>
<keyword evidence="6 9" id="KW-0238">DNA-binding</keyword>
<evidence type="ECO:0000256" key="6">
    <source>
        <dbReference type="ARBA" id="ARBA00023125"/>
    </source>
</evidence>
<evidence type="ECO:0000256" key="8">
    <source>
        <dbReference type="PROSITE-ProRule" id="PRU00169"/>
    </source>
</evidence>
<proteinExistence type="predicted"/>
<dbReference type="InterPro" id="IPR011006">
    <property type="entry name" value="CheY-like_superfamily"/>
</dbReference>
<evidence type="ECO:0000259" key="10">
    <source>
        <dbReference type="PROSITE" id="PS50110"/>
    </source>
</evidence>
<dbReference type="Proteomes" id="UP000031631">
    <property type="component" value="Chromosome"/>
</dbReference>
<sequence>MKKDKILIIDDDQELTLLISRFLVKNGYVVEVRNTGEDAAQYIERFQPDLLVLDLMLPGTDGLSICRTIRPGFPNPIIMLTALDDEIDEVTGLEVGADDYLRKPISPRVLLAHIRAQLRKHGSLEGASGSAALTANNGRLRIDPATREVVQNHKKLVLSTAEFDLLHTLAKQAGQIITRDQLHRKIFHMEYDGVDRSIDIRISRLRRKLGDDPREPAVIKTVRGRGYLLAP</sequence>